<sequence length="36" mass="4514">MCCSFFIWFFRFFCSFFCLRGLPFPQREVCINYTEK</sequence>
<proteinExistence type="predicted"/>
<protein>
    <submittedName>
        <fullName evidence="2">Uncharacterized protein</fullName>
    </submittedName>
</protein>
<reference evidence="2" key="2">
    <citation type="journal article" date="2015" name="Fish Shellfish Immunol.">
        <title>Early steps in the European eel (Anguilla anguilla)-Vibrio vulnificus interaction in the gills: Role of the RtxA13 toxin.</title>
        <authorList>
            <person name="Callol A."/>
            <person name="Pajuelo D."/>
            <person name="Ebbesson L."/>
            <person name="Teles M."/>
            <person name="MacKenzie S."/>
            <person name="Amaro C."/>
        </authorList>
    </citation>
    <scope>NUCLEOTIDE SEQUENCE</scope>
</reference>
<evidence type="ECO:0000256" key="1">
    <source>
        <dbReference type="SAM" id="SignalP"/>
    </source>
</evidence>
<accession>A0A0E9V829</accession>
<reference evidence="2" key="1">
    <citation type="submission" date="2014-11" db="EMBL/GenBank/DDBJ databases">
        <authorList>
            <person name="Amaro Gonzalez C."/>
        </authorList>
    </citation>
    <scope>NUCLEOTIDE SEQUENCE</scope>
</reference>
<feature type="signal peptide" evidence="1">
    <location>
        <begin position="1"/>
        <end position="21"/>
    </location>
</feature>
<name>A0A0E9V829_ANGAN</name>
<evidence type="ECO:0000313" key="2">
    <source>
        <dbReference type="EMBL" id="JAH74239.1"/>
    </source>
</evidence>
<dbReference type="AlphaFoldDB" id="A0A0E9V829"/>
<dbReference type="EMBL" id="GBXM01034338">
    <property type="protein sequence ID" value="JAH74239.1"/>
    <property type="molecule type" value="Transcribed_RNA"/>
</dbReference>
<organism evidence="2">
    <name type="scientific">Anguilla anguilla</name>
    <name type="common">European freshwater eel</name>
    <name type="synonym">Muraena anguilla</name>
    <dbReference type="NCBI Taxonomy" id="7936"/>
    <lineage>
        <taxon>Eukaryota</taxon>
        <taxon>Metazoa</taxon>
        <taxon>Chordata</taxon>
        <taxon>Craniata</taxon>
        <taxon>Vertebrata</taxon>
        <taxon>Euteleostomi</taxon>
        <taxon>Actinopterygii</taxon>
        <taxon>Neopterygii</taxon>
        <taxon>Teleostei</taxon>
        <taxon>Anguilliformes</taxon>
        <taxon>Anguillidae</taxon>
        <taxon>Anguilla</taxon>
    </lineage>
</organism>
<feature type="chain" id="PRO_5002433575" evidence="1">
    <location>
        <begin position="22"/>
        <end position="36"/>
    </location>
</feature>
<keyword evidence="1" id="KW-0732">Signal</keyword>